<evidence type="ECO:0000313" key="2">
    <source>
        <dbReference type="Proteomes" id="UP001234989"/>
    </source>
</evidence>
<dbReference type="SUPFAM" id="SSF56672">
    <property type="entry name" value="DNA/RNA polymerases"/>
    <property type="match status" value="1"/>
</dbReference>
<dbReference type="EMBL" id="CP133616">
    <property type="protein sequence ID" value="WMV30042.1"/>
    <property type="molecule type" value="Genomic_DNA"/>
</dbReference>
<name>A0AAF0QTH9_SOLVR</name>
<reference evidence="1" key="1">
    <citation type="submission" date="2023-08" db="EMBL/GenBank/DDBJ databases">
        <title>A de novo genome assembly of Solanum verrucosum Schlechtendal, a Mexican diploid species geographically isolated from the other diploid A-genome species in potato relatives.</title>
        <authorList>
            <person name="Hosaka K."/>
        </authorList>
    </citation>
    <scope>NUCLEOTIDE SEQUENCE</scope>
    <source>
        <tissue evidence="1">Young leaves</tissue>
    </source>
</reference>
<organism evidence="1 2">
    <name type="scientific">Solanum verrucosum</name>
    <dbReference type="NCBI Taxonomy" id="315347"/>
    <lineage>
        <taxon>Eukaryota</taxon>
        <taxon>Viridiplantae</taxon>
        <taxon>Streptophyta</taxon>
        <taxon>Embryophyta</taxon>
        <taxon>Tracheophyta</taxon>
        <taxon>Spermatophyta</taxon>
        <taxon>Magnoliopsida</taxon>
        <taxon>eudicotyledons</taxon>
        <taxon>Gunneridae</taxon>
        <taxon>Pentapetalae</taxon>
        <taxon>asterids</taxon>
        <taxon>lamiids</taxon>
        <taxon>Solanales</taxon>
        <taxon>Solanaceae</taxon>
        <taxon>Solanoideae</taxon>
        <taxon>Solaneae</taxon>
        <taxon>Solanum</taxon>
    </lineage>
</organism>
<protein>
    <recommendedName>
        <fullName evidence="3">Reverse transcriptase RNase H-like domain-containing protein</fullName>
    </recommendedName>
</protein>
<proteinExistence type="predicted"/>
<keyword evidence="2" id="KW-1185">Reference proteome</keyword>
<accession>A0AAF0QTH9</accession>
<dbReference type="PANTHER" id="PTHR34072:SF52">
    <property type="entry name" value="RIBONUCLEASE H"/>
    <property type="match status" value="1"/>
</dbReference>
<dbReference type="PANTHER" id="PTHR34072">
    <property type="entry name" value="ENZYMATIC POLYPROTEIN-RELATED"/>
    <property type="match status" value="1"/>
</dbReference>
<dbReference type="Proteomes" id="UP001234989">
    <property type="component" value="Chromosome 5"/>
</dbReference>
<dbReference type="InterPro" id="IPR043502">
    <property type="entry name" value="DNA/RNA_pol_sf"/>
</dbReference>
<dbReference type="AlphaFoldDB" id="A0AAF0QTH9"/>
<evidence type="ECO:0008006" key="3">
    <source>
        <dbReference type="Google" id="ProtNLM"/>
    </source>
</evidence>
<evidence type="ECO:0000313" key="1">
    <source>
        <dbReference type="EMBL" id="WMV30042.1"/>
    </source>
</evidence>
<gene>
    <name evidence="1" type="ORF">MTR67_023427</name>
</gene>
<sequence length="176" mass="20235">MPTKRGNTRNQPAAPTDQLNEKFTYAEFKEDHVTHLRVVLQTLRDRQLFAKFNKYGSEGYMIYSDASRVDLGCVLMQWGKVDVFTDHKSLQYVFSKKYFNLCQRRWLEFLKEYDMNVLYHPGKAYVVADALSRLSMGSVADVEEENNELAKDVHLLAHLGFCLTDTLDGGVIVQNG</sequence>